<proteinExistence type="predicted"/>
<feature type="transmembrane region" description="Helical" evidence="1">
    <location>
        <begin position="6"/>
        <end position="30"/>
    </location>
</feature>
<reference evidence="2 3" key="1">
    <citation type="submission" date="2016-07" db="EMBL/GenBank/DDBJ databases">
        <title>Pervasive Adenine N6-methylation of Active Genes in Fungi.</title>
        <authorList>
            <consortium name="DOE Joint Genome Institute"/>
            <person name="Mondo S.J."/>
            <person name="Dannebaum R.O."/>
            <person name="Kuo R.C."/>
            <person name="Labutti K."/>
            <person name="Haridas S."/>
            <person name="Kuo A."/>
            <person name="Salamov A."/>
            <person name="Ahrendt S.R."/>
            <person name="Lipzen A."/>
            <person name="Sullivan W."/>
            <person name="Andreopoulos W.B."/>
            <person name="Clum A."/>
            <person name="Lindquist E."/>
            <person name="Daum C."/>
            <person name="Ramamoorthy G.K."/>
            <person name="Gryganskyi A."/>
            <person name="Culley D."/>
            <person name="Magnuson J.K."/>
            <person name="James T.Y."/>
            <person name="O'Malley M.A."/>
            <person name="Stajich J.E."/>
            <person name="Spatafora J.W."/>
            <person name="Visel A."/>
            <person name="Grigoriev I.V."/>
        </authorList>
    </citation>
    <scope>NUCLEOTIDE SEQUENCE [LARGE SCALE GENOMIC DNA]</scope>
    <source>
        <strain evidence="2 3">NRRL 1336</strain>
    </source>
</reference>
<gene>
    <name evidence="2" type="ORF">BCR42DRAFT_423169</name>
</gene>
<sequence>RYNCNWVCITFCTHMFTKLIVCFFVGTWIYRPQRTFSRDNHLNAVSTQFFQKYTSPKNKKHKKMKKRS</sequence>
<keyword evidence="1" id="KW-0472">Membrane</keyword>
<accession>A0A1X2I5S2</accession>
<evidence type="ECO:0000313" key="3">
    <source>
        <dbReference type="Proteomes" id="UP000193560"/>
    </source>
</evidence>
<feature type="non-terminal residue" evidence="2">
    <location>
        <position position="1"/>
    </location>
</feature>
<evidence type="ECO:0000313" key="2">
    <source>
        <dbReference type="EMBL" id="ORZ09838.1"/>
    </source>
</evidence>
<protein>
    <submittedName>
        <fullName evidence="2">Uncharacterized protein</fullName>
    </submittedName>
</protein>
<keyword evidence="1" id="KW-1133">Transmembrane helix</keyword>
<dbReference type="EMBL" id="MCGE01000026">
    <property type="protein sequence ID" value="ORZ09838.1"/>
    <property type="molecule type" value="Genomic_DNA"/>
</dbReference>
<keyword evidence="1" id="KW-0812">Transmembrane</keyword>
<evidence type="ECO:0000256" key="1">
    <source>
        <dbReference type="SAM" id="Phobius"/>
    </source>
</evidence>
<comment type="caution">
    <text evidence="2">The sequence shown here is derived from an EMBL/GenBank/DDBJ whole genome shotgun (WGS) entry which is preliminary data.</text>
</comment>
<organism evidence="2 3">
    <name type="scientific">Absidia repens</name>
    <dbReference type="NCBI Taxonomy" id="90262"/>
    <lineage>
        <taxon>Eukaryota</taxon>
        <taxon>Fungi</taxon>
        <taxon>Fungi incertae sedis</taxon>
        <taxon>Mucoromycota</taxon>
        <taxon>Mucoromycotina</taxon>
        <taxon>Mucoromycetes</taxon>
        <taxon>Mucorales</taxon>
        <taxon>Cunninghamellaceae</taxon>
        <taxon>Absidia</taxon>
    </lineage>
</organism>
<keyword evidence="3" id="KW-1185">Reference proteome</keyword>
<dbReference type="Proteomes" id="UP000193560">
    <property type="component" value="Unassembled WGS sequence"/>
</dbReference>
<name>A0A1X2I5S2_9FUNG</name>
<dbReference type="AlphaFoldDB" id="A0A1X2I5S2"/>